<dbReference type="PROSITE" id="PS50217">
    <property type="entry name" value="BZIP"/>
    <property type="match status" value="1"/>
</dbReference>
<dbReference type="Gene3D" id="1.20.5.170">
    <property type="match status" value="1"/>
</dbReference>
<keyword evidence="1" id="KW-0832">Ubl conjugation</keyword>
<feature type="transmembrane region" description="Helical" evidence="8">
    <location>
        <begin position="163"/>
        <end position="183"/>
    </location>
</feature>
<protein>
    <recommendedName>
        <fullName evidence="6">X-box-binding protein 1</fullName>
    </recommendedName>
</protein>
<evidence type="ECO:0000256" key="4">
    <source>
        <dbReference type="ARBA" id="ARBA00023163"/>
    </source>
</evidence>
<feature type="domain" description="BZIP" evidence="9">
    <location>
        <begin position="12"/>
        <end position="75"/>
    </location>
</feature>
<sequence length="189" mass="22561">MNRTNPLSKLPLEKINERKMKNRLSALESRQRKKRKMEEMEFENISLKDENEFLRNKIRILEESHAKLQETVQELSNRMSVTEKPCLNPDPSPDVSPWTNTAKDVFLGKDQIQNEAVWTVSRKPLKDLPCRTYRFPGRLLAVCSLKYSEHPEQLFTRLIHALWTPQRIILLMLALIKFFRIYFRKFFNK</sequence>
<evidence type="ECO:0000256" key="6">
    <source>
        <dbReference type="ARBA" id="ARBA00040165"/>
    </source>
</evidence>
<dbReference type="Proteomes" id="UP000281549">
    <property type="component" value="Unassembled WGS sequence"/>
</dbReference>
<dbReference type="EMBL" id="ML005452">
    <property type="protein sequence ID" value="RKP18465.1"/>
    <property type="molecule type" value="Genomic_DNA"/>
</dbReference>
<evidence type="ECO:0000256" key="2">
    <source>
        <dbReference type="ARBA" id="ARBA00023015"/>
    </source>
</evidence>
<evidence type="ECO:0000256" key="8">
    <source>
        <dbReference type="SAM" id="Phobius"/>
    </source>
</evidence>
<evidence type="ECO:0000256" key="1">
    <source>
        <dbReference type="ARBA" id="ARBA00022843"/>
    </source>
</evidence>
<accession>A0A4P9YGP7</accession>
<proteinExistence type="predicted"/>
<dbReference type="SUPFAM" id="SSF57959">
    <property type="entry name" value="Leucine zipper domain"/>
    <property type="match status" value="1"/>
</dbReference>
<gene>
    <name evidence="10" type="ORF">ROZALSC1DRAFT_23211</name>
</gene>
<dbReference type="GO" id="GO:0005634">
    <property type="term" value="C:nucleus"/>
    <property type="evidence" value="ECO:0007669"/>
    <property type="project" value="TreeGrafter"/>
</dbReference>
<reference evidence="11" key="1">
    <citation type="journal article" date="2018" name="Nat. Microbiol.">
        <title>Leveraging single-cell genomics to expand the fungal tree of life.</title>
        <authorList>
            <person name="Ahrendt S.R."/>
            <person name="Quandt C.A."/>
            <person name="Ciobanu D."/>
            <person name="Clum A."/>
            <person name="Salamov A."/>
            <person name="Andreopoulos B."/>
            <person name="Cheng J.F."/>
            <person name="Woyke T."/>
            <person name="Pelin A."/>
            <person name="Henrissat B."/>
            <person name="Reynolds N.K."/>
            <person name="Benny G.L."/>
            <person name="Smith M.E."/>
            <person name="James T.Y."/>
            <person name="Grigoriev I.V."/>
        </authorList>
    </citation>
    <scope>NUCLEOTIDE SEQUENCE [LARGE SCALE GENOMIC DNA]</scope>
    <source>
        <strain evidence="11">CSF55</strain>
    </source>
</reference>
<evidence type="ECO:0000256" key="5">
    <source>
        <dbReference type="ARBA" id="ARBA00023242"/>
    </source>
</evidence>
<keyword evidence="5" id="KW-0539">Nucleus</keyword>
<keyword evidence="8" id="KW-0812">Transmembrane</keyword>
<keyword evidence="8" id="KW-0472">Membrane</keyword>
<feature type="coiled-coil region" evidence="7">
    <location>
        <begin position="30"/>
        <end position="78"/>
    </location>
</feature>
<dbReference type="PANTHER" id="PTHR46542">
    <property type="entry name" value="X-BOX BINDING PROTEIN 1"/>
    <property type="match status" value="1"/>
</dbReference>
<evidence type="ECO:0000313" key="10">
    <source>
        <dbReference type="EMBL" id="RKP18465.1"/>
    </source>
</evidence>
<dbReference type="AlphaFoldDB" id="A0A4P9YGP7"/>
<keyword evidence="3" id="KW-0238">DNA-binding</keyword>
<evidence type="ECO:0000313" key="11">
    <source>
        <dbReference type="Proteomes" id="UP000281549"/>
    </source>
</evidence>
<evidence type="ECO:0000259" key="9">
    <source>
        <dbReference type="PROSITE" id="PS50217"/>
    </source>
</evidence>
<keyword evidence="2" id="KW-0805">Transcription regulation</keyword>
<dbReference type="InterPro" id="IPR004827">
    <property type="entry name" value="bZIP"/>
</dbReference>
<keyword evidence="4" id="KW-0804">Transcription</keyword>
<evidence type="ECO:0000256" key="3">
    <source>
        <dbReference type="ARBA" id="ARBA00023125"/>
    </source>
</evidence>
<dbReference type="InterPro" id="IPR052470">
    <property type="entry name" value="ER_Stress-Reg_TF"/>
</dbReference>
<name>A0A4P9YGP7_ROZAC</name>
<dbReference type="PANTHER" id="PTHR46542:SF1">
    <property type="entry name" value="X-BOX BINDING PROTEIN 1"/>
    <property type="match status" value="1"/>
</dbReference>
<keyword evidence="8" id="KW-1133">Transmembrane helix</keyword>
<dbReference type="InterPro" id="IPR046347">
    <property type="entry name" value="bZIP_sf"/>
</dbReference>
<dbReference type="SMART" id="SM00338">
    <property type="entry name" value="BRLZ"/>
    <property type="match status" value="1"/>
</dbReference>
<dbReference type="GO" id="GO:0000981">
    <property type="term" value="F:DNA-binding transcription factor activity, RNA polymerase II-specific"/>
    <property type="evidence" value="ECO:0007669"/>
    <property type="project" value="TreeGrafter"/>
</dbReference>
<organism evidence="10 11">
    <name type="scientific">Rozella allomycis (strain CSF55)</name>
    <dbReference type="NCBI Taxonomy" id="988480"/>
    <lineage>
        <taxon>Eukaryota</taxon>
        <taxon>Fungi</taxon>
        <taxon>Fungi incertae sedis</taxon>
        <taxon>Cryptomycota</taxon>
        <taxon>Cryptomycota incertae sedis</taxon>
        <taxon>Rozella</taxon>
    </lineage>
</organism>
<evidence type="ECO:0000256" key="7">
    <source>
        <dbReference type="SAM" id="Coils"/>
    </source>
</evidence>
<dbReference type="Pfam" id="PF07716">
    <property type="entry name" value="bZIP_2"/>
    <property type="match status" value="1"/>
</dbReference>
<keyword evidence="7" id="KW-0175">Coiled coil</keyword>
<dbReference type="GO" id="GO:0000977">
    <property type="term" value="F:RNA polymerase II transcription regulatory region sequence-specific DNA binding"/>
    <property type="evidence" value="ECO:0007669"/>
    <property type="project" value="TreeGrafter"/>
</dbReference>